<dbReference type="eggNOG" id="COG5434">
    <property type="taxonomic scope" value="Bacteria"/>
</dbReference>
<dbReference type="Proteomes" id="UP000027142">
    <property type="component" value="Chromosome"/>
</dbReference>
<dbReference type="RefSeq" id="WP_038475841.1">
    <property type="nucleotide sequence ID" value="NZ_CP003923.1"/>
</dbReference>
<dbReference type="AlphaFoldDB" id="A0A060LRA4"/>
<dbReference type="SMART" id="SM00710">
    <property type="entry name" value="PbH1"/>
    <property type="match status" value="8"/>
</dbReference>
<sequence length="530" mass="57626">MKQSVTVKDYGAIGNQTNDTKAFQKMFAEEREIYVPRGIYHIDETIRVYENTSVVMENGAVIRWRGRANRCVFLNGEYGNTEISGYSGDGNIYFQGGTIDLGEIPSGATGYGPIACGWAHAENIHMENVTFTGGYNNHFVDMTAVRRSSYINCVFKDMTITGGNVYEALQIDMSTNSAFPHFGATDNKPSYDCVVDRCTFRNVAIGVGSHASRVVDGKQIMYNAIRITNCAFYNMNDHGIRLDSYEGAYIEGNYIDGTGQHGIYVIGGKGNFIGANYINNIKEHGICLVDKGIGGTSYPAATSIVHGSRIFNCGRSAVRIVRGKGIDVTQVKAINSGEDGLSATDSDMIRFMNCDVKNASTTGNGRFNGVRLSGVSGGQLSGLDVSNKGHSTNYANGIQVTSTSHNINTFENRIDKGSSGRVNIAINNGNRVDGETYLTELLNVSGVGQTIRLNDDINNYTSIIVGSGIVSRKETTHSIARGFYNNGFRRGDDVINVETANGRIIMDVISPTELRIVRADHPVRVIIGKR</sequence>
<dbReference type="STRING" id="1246626.BleG1_0072"/>
<keyword evidence="3" id="KW-1185">Reference proteome</keyword>
<protein>
    <recommendedName>
        <fullName evidence="1">Right handed beta helix domain-containing protein</fullName>
    </recommendedName>
</protein>
<reference evidence="2 3" key="1">
    <citation type="journal article" date="2014" name="Gene">
        <title>A comparative genomic analysis of the alkalitolerant soil bacterium Bacillus lehensis G1.</title>
        <authorList>
            <person name="Noor Y.M."/>
            <person name="Samsulrizal N.H."/>
            <person name="Jema'on N.A."/>
            <person name="Low K.O."/>
            <person name="Ramli A.N."/>
            <person name="Alias N.I."/>
            <person name="Damis S.I."/>
            <person name="Fuzi S.F."/>
            <person name="Isa M.N."/>
            <person name="Murad A.M."/>
            <person name="Raih M.F."/>
            <person name="Bakar F.D."/>
            <person name="Najimudin N."/>
            <person name="Mahadi N.M."/>
            <person name="Illias R.M."/>
        </authorList>
    </citation>
    <scope>NUCLEOTIDE SEQUENCE [LARGE SCALE GENOMIC DNA]</scope>
    <source>
        <strain evidence="2 3">G1</strain>
    </source>
</reference>
<dbReference type="OrthoDB" id="2869160at2"/>
<dbReference type="Gene3D" id="2.160.20.10">
    <property type="entry name" value="Single-stranded right-handed beta-helix, Pectin lyase-like"/>
    <property type="match status" value="1"/>
</dbReference>
<evidence type="ECO:0000313" key="2">
    <source>
        <dbReference type="EMBL" id="AIC92692.1"/>
    </source>
</evidence>
<dbReference type="Pfam" id="PF13229">
    <property type="entry name" value="Beta_helix"/>
    <property type="match status" value="1"/>
</dbReference>
<dbReference type="EMBL" id="CP003923">
    <property type="protein sequence ID" value="AIC92692.1"/>
    <property type="molecule type" value="Genomic_DNA"/>
</dbReference>
<dbReference type="PATRIC" id="fig|1246626.3.peg.69"/>
<dbReference type="SUPFAM" id="SSF51126">
    <property type="entry name" value="Pectin lyase-like"/>
    <property type="match status" value="1"/>
</dbReference>
<organism evidence="2 3">
    <name type="scientific">Shouchella lehensis G1</name>
    <dbReference type="NCBI Taxonomy" id="1246626"/>
    <lineage>
        <taxon>Bacteria</taxon>
        <taxon>Bacillati</taxon>
        <taxon>Bacillota</taxon>
        <taxon>Bacilli</taxon>
        <taxon>Bacillales</taxon>
        <taxon>Bacillaceae</taxon>
        <taxon>Shouchella</taxon>
    </lineage>
</organism>
<dbReference type="InterPro" id="IPR012334">
    <property type="entry name" value="Pectin_lyas_fold"/>
</dbReference>
<gene>
    <name evidence="2" type="ORF">BleG1_0072</name>
</gene>
<proteinExistence type="predicted"/>
<evidence type="ECO:0000259" key="1">
    <source>
        <dbReference type="Pfam" id="PF13229"/>
    </source>
</evidence>
<dbReference type="InterPro" id="IPR011050">
    <property type="entry name" value="Pectin_lyase_fold/virulence"/>
</dbReference>
<dbReference type="InterPro" id="IPR006626">
    <property type="entry name" value="PbH1"/>
</dbReference>
<dbReference type="InterPro" id="IPR039448">
    <property type="entry name" value="Beta_helix"/>
</dbReference>
<accession>A0A060LRA4</accession>
<dbReference type="HOGENOM" id="CLU_513562_0_0_9"/>
<evidence type="ECO:0000313" key="3">
    <source>
        <dbReference type="Proteomes" id="UP000027142"/>
    </source>
</evidence>
<dbReference type="KEGG" id="ble:BleG1_0072"/>
<name>A0A060LRA4_9BACI</name>
<feature type="domain" description="Right handed beta helix" evidence="1">
    <location>
        <begin position="225"/>
        <end position="363"/>
    </location>
</feature>